<dbReference type="InterPro" id="IPR006026">
    <property type="entry name" value="Peptidase_Metallo"/>
</dbReference>
<evidence type="ECO:0000313" key="4">
    <source>
        <dbReference type="Proteomes" id="UP000192578"/>
    </source>
</evidence>
<dbReference type="GO" id="GO:0004222">
    <property type="term" value="F:metalloendopeptidase activity"/>
    <property type="evidence" value="ECO:0007669"/>
    <property type="project" value="InterPro"/>
</dbReference>
<gene>
    <name evidence="3" type="ORF">BV898_04424</name>
</gene>
<evidence type="ECO:0000256" key="1">
    <source>
        <dbReference type="SAM" id="SignalP"/>
    </source>
</evidence>
<keyword evidence="4" id="KW-1185">Reference proteome</keyword>
<comment type="caution">
    <text evidence="3">The sequence shown here is derived from an EMBL/GenBank/DDBJ whole genome shotgun (WGS) entry which is preliminary data.</text>
</comment>
<reference evidence="4" key="1">
    <citation type="submission" date="2017-01" db="EMBL/GenBank/DDBJ databases">
        <title>Comparative genomics of anhydrobiosis in the tardigrade Hypsibius dujardini.</title>
        <authorList>
            <person name="Yoshida Y."/>
            <person name="Koutsovoulos G."/>
            <person name="Laetsch D."/>
            <person name="Stevens L."/>
            <person name="Kumar S."/>
            <person name="Horikawa D."/>
            <person name="Ishino K."/>
            <person name="Komine S."/>
            <person name="Tomita M."/>
            <person name="Blaxter M."/>
            <person name="Arakawa K."/>
        </authorList>
    </citation>
    <scope>NUCLEOTIDE SEQUENCE [LARGE SCALE GENOMIC DNA]</scope>
    <source>
        <strain evidence="4">Z151</strain>
    </source>
</reference>
<dbReference type="AlphaFoldDB" id="A0A1W0X2F9"/>
<proteinExistence type="predicted"/>
<accession>A0A1W0X2F9</accession>
<dbReference type="PANTHER" id="PTHR10127">
    <property type="entry name" value="DISCOIDIN, CUB, EGF, LAMININ , AND ZINC METALLOPROTEASE DOMAIN CONTAINING"/>
    <property type="match status" value="1"/>
</dbReference>
<dbReference type="SUPFAM" id="SSF55486">
    <property type="entry name" value="Metalloproteases ('zincins'), catalytic domain"/>
    <property type="match status" value="1"/>
</dbReference>
<dbReference type="EMBL" id="MTYJ01000022">
    <property type="protein sequence ID" value="OQV21522.1"/>
    <property type="molecule type" value="Genomic_DNA"/>
</dbReference>
<dbReference type="Proteomes" id="UP000192578">
    <property type="component" value="Unassembled WGS sequence"/>
</dbReference>
<feature type="chain" id="PRO_5013139576" description="Peptidase metallopeptidase domain-containing protein" evidence="1">
    <location>
        <begin position="24"/>
        <end position="317"/>
    </location>
</feature>
<dbReference type="InterPro" id="IPR001506">
    <property type="entry name" value="Peptidase_M12A"/>
</dbReference>
<feature type="domain" description="Peptidase metallopeptidase" evidence="2">
    <location>
        <begin position="54"/>
        <end position="220"/>
    </location>
</feature>
<name>A0A1W0X2F9_HYPEX</name>
<keyword evidence="1" id="KW-0732">Signal</keyword>
<protein>
    <recommendedName>
        <fullName evidence="2">Peptidase metallopeptidase domain-containing protein</fullName>
    </recommendedName>
</protein>
<evidence type="ECO:0000259" key="2">
    <source>
        <dbReference type="SMART" id="SM00235"/>
    </source>
</evidence>
<dbReference type="PANTHER" id="PTHR10127:SF850">
    <property type="entry name" value="METALLOENDOPEPTIDASE"/>
    <property type="match status" value="1"/>
</dbReference>
<sequence length="317" mass="33617">MAHRSSRQTAFLGIALILITADAAVLTPFPETAPATTKDMDHIGIRAALARDARYATWPTASTTGIPYRLDPGYTTAESGIITQALTQIQTDMNQCIRFVLYNNATHSGQDNIYFGRTFNNGVTPGTCFSFPGRNVAQAGRGQKLAMFSGVDGCLSSVKEAMGFIVKVLGLRNELQRPDRATAVQVFLQNIKPTLRNLNILQQYTANQVDFSNTAFDFNSITIPAPEKYAISGLVLYTSAVSGRPVGGTLPRLSLGDCQGIALLYPTVCVSTACVDPYVNGGVTAVPPVTAATFGPGVPVPLDPGTASGVQPIDITP</sequence>
<dbReference type="InterPro" id="IPR024079">
    <property type="entry name" value="MetalloPept_cat_dom_sf"/>
</dbReference>
<dbReference type="Gene3D" id="3.40.390.10">
    <property type="entry name" value="Collagenase (Catalytic Domain)"/>
    <property type="match status" value="1"/>
</dbReference>
<dbReference type="GO" id="GO:0006508">
    <property type="term" value="P:proteolysis"/>
    <property type="evidence" value="ECO:0007669"/>
    <property type="project" value="InterPro"/>
</dbReference>
<dbReference type="GO" id="GO:0008270">
    <property type="term" value="F:zinc ion binding"/>
    <property type="evidence" value="ECO:0007669"/>
    <property type="project" value="InterPro"/>
</dbReference>
<dbReference type="SMART" id="SM00235">
    <property type="entry name" value="ZnMc"/>
    <property type="match status" value="1"/>
</dbReference>
<organism evidence="3 4">
    <name type="scientific">Hypsibius exemplaris</name>
    <name type="common">Freshwater tardigrade</name>
    <dbReference type="NCBI Taxonomy" id="2072580"/>
    <lineage>
        <taxon>Eukaryota</taxon>
        <taxon>Metazoa</taxon>
        <taxon>Ecdysozoa</taxon>
        <taxon>Tardigrada</taxon>
        <taxon>Eutardigrada</taxon>
        <taxon>Parachela</taxon>
        <taxon>Hypsibioidea</taxon>
        <taxon>Hypsibiidae</taxon>
        <taxon>Hypsibius</taxon>
    </lineage>
</organism>
<dbReference type="Pfam" id="PF01400">
    <property type="entry name" value="Astacin"/>
    <property type="match status" value="1"/>
</dbReference>
<dbReference type="OrthoDB" id="291007at2759"/>
<evidence type="ECO:0000313" key="3">
    <source>
        <dbReference type="EMBL" id="OQV21522.1"/>
    </source>
</evidence>
<feature type="signal peptide" evidence="1">
    <location>
        <begin position="1"/>
        <end position="23"/>
    </location>
</feature>